<gene>
    <name evidence="1" type="ORF">PCASD_22941</name>
</gene>
<organism evidence="1 2">
    <name type="scientific">Puccinia coronata f. sp. avenae</name>
    <dbReference type="NCBI Taxonomy" id="200324"/>
    <lineage>
        <taxon>Eukaryota</taxon>
        <taxon>Fungi</taxon>
        <taxon>Dikarya</taxon>
        <taxon>Basidiomycota</taxon>
        <taxon>Pucciniomycotina</taxon>
        <taxon>Pucciniomycetes</taxon>
        <taxon>Pucciniales</taxon>
        <taxon>Pucciniaceae</taxon>
        <taxon>Puccinia</taxon>
    </lineage>
</organism>
<name>A0A2N5TMC9_9BASI</name>
<dbReference type="AlphaFoldDB" id="A0A2N5TMC9"/>
<sequence>MLFKFLNKEFESPEFTKFIWFPHPRQSMQNREKNWNSFAPANRAKADCTRIAINALGTYYKSSNPSKFSALFFQDWYFANNFLLMKAREHNSASSRYFPEKWVKLATLPWKDPHQFHPDAEAAQALVAFRKFFNRSVDVADRFGPIPPL</sequence>
<evidence type="ECO:0000313" key="1">
    <source>
        <dbReference type="EMBL" id="PLW26647.1"/>
    </source>
</evidence>
<reference evidence="1 2" key="1">
    <citation type="submission" date="2017-11" db="EMBL/GenBank/DDBJ databases">
        <title>De novo assembly and phasing of dikaryotic genomes from two isolates of Puccinia coronata f. sp. avenae, the causal agent of oat crown rust.</title>
        <authorList>
            <person name="Miller M.E."/>
            <person name="Zhang Y."/>
            <person name="Omidvar V."/>
            <person name="Sperschneider J."/>
            <person name="Schwessinger B."/>
            <person name="Raley C."/>
            <person name="Palmer J.M."/>
            <person name="Garnica D."/>
            <person name="Upadhyaya N."/>
            <person name="Rathjen J."/>
            <person name="Taylor J.M."/>
            <person name="Park R.F."/>
            <person name="Dodds P.N."/>
            <person name="Hirsch C.D."/>
            <person name="Kianian S.F."/>
            <person name="Figueroa M."/>
        </authorList>
    </citation>
    <scope>NUCLEOTIDE SEQUENCE [LARGE SCALE GENOMIC DNA]</scope>
    <source>
        <strain evidence="1">12SD80</strain>
    </source>
</reference>
<dbReference type="EMBL" id="PGCI01000450">
    <property type="protein sequence ID" value="PLW26647.1"/>
    <property type="molecule type" value="Genomic_DNA"/>
</dbReference>
<comment type="caution">
    <text evidence="1">The sequence shown here is derived from an EMBL/GenBank/DDBJ whole genome shotgun (WGS) entry which is preliminary data.</text>
</comment>
<dbReference type="Proteomes" id="UP000235392">
    <property type="component" value="Unassembled WGS sequence"/>
</dbReference>
<protein>
    <submittedName>
        <fullName evidence="1">Uncharacterized protein</fullName>
    </submittedName>
</protein>
<proteinExistence type="predicted"/>
<evidence type="ECO:0000313" key="2">
    <source>
        <dbReference type="Proteomes" id="UP000235392"/>
    </source>
</evidence>
<accession>A0A2N5TMC9</accession>